<dbReference type="CDD" id="cd05154">
    <property type="entry name" value="ACAD10_11_N-like"/>
    <property type="match status" value="1"/>
</dbReference>
<dbReference type="GO" id="GO:0004672">
    <property type="term" value="F:protein kinase activity"/>
    <property type="evidence" value="ECO:0007669"/>
    <property type="project" value="InterPro"/>
</dbReference>
<protein>
    <recommendedName>
        <fullName evidence="1">Aminoglycoside phosphotransferase domain-containing protein</fullName>
    </recommendedName>
</protein>
<dbReference type="InterPro" id="IPR008271">
    <property type="entry name" value="Ser/Thr_kinase_AS"/>
</dbReference>
<comment type="caution">
    <text evidence="2">The sequence shown here is derived from an EMBL/GenBank/DDBJ whole genome shotgun (WGS) entry which is preliminary data.</text>
</comment>
<accession>A0AAD5U986</accession>
<name>A0AAD5U986_9FUNG</name>
<dbReference type="EMBL" id="JADGKB010000213">
    <property type="protein sequence ID" value="KAJ3250934.1"/>
    <property type="molecule type" value="Genomic_DNA"/>
</dbReference>
<dbReference type="AlphaFoldDB" id="A0AAD5U986"/>
<dbReference type="InterPro" id="IPR002575">
    <property type="entry name" value="Aminoglycoside_PTrfase"/>
</dbReference>
<dbReference type="PANTHER" id="PTHR47829">
    <property type="entry name" value="HYDROLASE, PUTATIVE (AFU_ORTHOLOGUE AFUA_1G12880)-RELATED"/>
    <property type="match status" value="1"/>
</dbReference>
<evidence type="ECO:0000259" key="1">
    <source>
        <dbReference type="Pfam" id="PF01636"/>
    </source>
</evidence>
<dbReference type="Pfam" id="PF01636">
    <property type="entry name" value="APH"/>
    <property type="match status" value="1"/>
</dbReference>
<proteinExistence type="predicted"/>
<gene>
    <name evidence="2" type="ORF">HK103_003050</name>
</gene>
<dbReference type="InterPro" id="IPR052898">
    <property type="entry name" value="ACAD10-like"/>
</dbReference>
<dbReference type="PROSITE" id="PS00108">
    <property type="entry name" value="PROTEIN_KINASE_ST"/>
    <property type="match status" value="1"/>
</dbReference>
<keyword evidence="3" id="KW-1185">Reference proteome</keyword>
<reference evidence="2" key="1">
    <citation type="submission" date="2020-05" db="EMBL/GenBank/DDBJ databases">
        <title>Phylogenomic resolution of chytrid fungi.</title>
        <authorList>
            <person name="Stajich J.E."/>
            <person name="Amses K."/>
            <person name="Simmons R."/>
            <person name="Seto K."/>
            <person name="Myers J."/>
            <person name="Bonds A."/>
            <person name="Quandt C.A."/>
            <person name="Barry K."/>
            <person name="Liu P."/>
            <person name="Grigoriev I."/>
            <person name="Longcore J.E."/>
            <person name="James T.Y."/>
        </authorList>
    </citation>
    <scope>NUCLEOTIDE SEQUENCE</scope>
    <source>
        <strain evidence="2">PLAUS21</strain>
    </source>
</reference>
<dbReference type="InterPro" id="IPR011009">
    <property type="entry name" value="Kinase-like_dom_sf"/>
</dbReference>
<dbReference type="InterPro" id="IPR041726">
    <property type="entry name" value="ACAD10_11_N"/>
</dbReference>
<evidence type="ECO:0000313" key="2">
    <source>
        <dbReference type="EMBL" id="KAJ3250934.1"/>
    </source>
</evidence>
<dbReference type="Proteomes" id="UP001210925">
    <property type="component" value="Unassembled WGS sequence"/>
</dbReference>
<feature type="domain" description="Aminoglycoside phosphotransferase" evidence="1">
    <location>
        <begin position="42"/>
        <end position="251"/>
    </location>
</feature>
<evidence type="ECO:0000313" key="3">
    <source>
        <dbReference type="Proteomes" id="UP001210925"/>
    </source>
</evidence>
<sequence>MSNKPPADGQSTEGLRAGVTIDLELLGNYISSKLPAFKSPFTVKQFKLGQSNPTFLLIDSNNKKIVIRKKPPGSLLSKTAHQIEREYAILKALRANTTVPVPQVYLFCENLDILGTPFYAMEFLQGKIYPENTLHDVAPDQRIHYFESMIDAAAKLHSVDYAKIGLKNFGKEGGYYARQLNTLYKVSQAQAAVTDSNGNKVGELYRLPDLMRYLLNNQVEDMVTLVHGDFKVDNVVFNPKTQKVIGMLDWEL</sequence>
<dbReference type="Gene3D" id="3.90.1200.10">
    <property type="match status" value="1"/>
</dbReference>
<organism evidence="2 3">
    <name type="scientific">Boothiomyces macroporosus</name>
    <dbReference type="NCBI Taxonomy" id="261099"/>
    <lineage>
        <taxon>Eukaryota</taxon>
        <taxon>Fungi</taxon>
        <taxon>Fungi incertae sedis</taxon>
        <taxon>Chytridiomycota</taxon>
        <taxon>Chytridiomycota incertae sedis</taxon>
        <taxon>Chytridiomycetes</taxon>
        <taxon>Rhizophydiales</taxon>
        <taxon>Terramycetaceae</taxon>
        <taxon>Boothiomyces</taxon>
    </lineage>
</organism>
<dbReference type="PANTHER" id="PTHR47829:SF1">
    <property type="entry name" value="HAD FAMILY PHOSPHATASE"/>
    <property type="match status" value="1"/>
</dbReference>
<dbReference type="Gene3D" id="3.30.200.20">
    <property type="entry name" value="Phosphorylase Kinase, domain 1"/>
    <property type="match status" value="1"/>
</dbReference>
<dbReference type="SUPFAM" id="SSF56112">
    <property type="entry name" value="Protein kinase-like (PK-like)"/>
    <property type="match status" value="1"/>
</dbReference>